<dbReference type="InterPro" id="IPR008942">
    <property type="entry name" value="ENTH_VHS"/>
</dbReference>
<evidence type="ECO:0000313" key="7">
    <source>
        <dbReference type="EMBL" id="EPY22626.1"/>
    </source>
</evidence>
<keyword evidence="4" id="KW-0168">Coated pit</keyword>
<keyword evidence="9" id="KW-1185">Reference proteome</keyword>
<dbReference type="GO" id="GO:0005545">
    <property type="term" value="F:1-phosphatidylinositol binding"/>
    <property type="evidence" value="ECO:0007669"/>
    <property type="project" value="TreeGrafter"/>
</dbReference>
<dbReference type="GO" id="GO:0048268">
    <property type="term" value="P:clathrin coat assembly"/>
    <property type="evidence" value="ECO:0007669"/>
    <property type="project" value="InterPro"/>
</dbReference>
<dbReference type="PANTHER" id="PTHR22951">
    <property type="entry name" value="CLATHRIN ASSEMBLY PROTEIN"/>
    <property type="match status" value="1"/>
</dbReference>
<proteinExistence type="predicted"/>
<feature type="region of interest" description="Disordered" evidence="5">
    <location>
        <begin position="341"/>
        <end position="364"/>
    </location>
</feature>
<dbReference type="PANTHER" id="PTHR22951:SF5">
    <property type="entry name" value="PHOSPHATIDYLINOSITOL-BINDING CLATHRIN ASSEMBLY PROTEIN LAP"/>
    <property type="match status" value="1"/>
</dbReference>
<feature type="compositionally biased region" description="Low complexity" evidence="5">
    <location>
        <begin position="516"/>
        <end position="537"/>
    </location>
</feature>
<dbReference type="EMBL" id="ATMH01008200">
    <property type="protein sequence ID" value="EPY22626.1"/>
    <property type="molecule type" value="Genomic_DNA"/>
</dbReference>
<dbReference type="InterPro" id="IPR048050">
    <property type="entry name" value="ANTH_N_plant"/>
</dbReference>
<dbReference type="Pfam" id="PF07651">
    <property type="entry name" value="ANTH"/>
    <property type="match status" value="1"/>
</dbReference>
<name>S9UIF0_9TRYP</name>
<dbReference type="AlphaFoldDB" id="S9UIF0"/>
<dbReference type="GO" id="GO:0030136">
    <property type="term" value="C:clathrin-coated vesicle"/>
    <property type="evidence" value="ECO:0007669"/>
    <property type="project" value="TreeGrafter"/>
</dbReference>
<dbReference type="GO" id="GO:0032050">
    <property type="term" value="F:clathrin heavy chain binding"/>
    <property type="evidence" value="ECO:0007669"/>
    <property type="project" value="TreeGrafter"/>
</dbReference>
<protein>
    <submittedName>
        <fullName evidence="8">Clathrin coat assembly protein</fullName>
    </submittedName>
</protein>
<reference evidence="8 9" key="1">
    <citation type="journal article" date="2013" name="PLoS ONE">
        <title>Predicting the Proteins of Angomonas deanei, Strigomonas culicis and Their Respective Endosymbionts Reveals New Aspects of the Trypanosomatidae Family.</title>
        <authorList>
            <person name="Motta M.C."/>
            <person name="Martins A.C."/>
            <person name="de Souza S.S."/>
            <person name="Catta-Preta C.M."/>
            <person name="Silva R."/>
            <person name="Klein C.C."/>
            <person name="de Almeida L.G."/>
            <person name="de Lima Cunha O."/>
            <person name="Ciapina L.P."/>
            <person name="Brocchi M."/>
            <person name="Colabardini A.C."/>
            <person name="de Araujo Lima B."/>
            <person name="Machado C.R."/>
            <person name="de Almeida Soares C.M."/>
            <person name="Probst C.M."/>
            <person name="de Menezes C.B."/>
            <person name="Thompson C.E."/>
            <person name="Bartholomeu D.C."/>
            <person name="Gradia D.F."/>
            <person name="Pavoni D.P."/>
            <person name="Grisard E.C."/>
            <person name="Fantinatti-Garboggini F."/>
            <person name="Marchini F.K."/>
            <person name="Rodrigues-Luiz G.F."/>
            <person name="Wagner G."/>
            <person name="Goldman G.H."/>
            <person name="Fietto J.L."/>
            <person name="Elias M.C."/>
            <person name="Goldman M.H."/>
            <person name="Sagot M.F."/>
            <person name="Pereira M."/>
            <person name="Stoco P.H."/>
            <person name="de Mendonca-Neto R.P."/>
            <person name="Teixeira S.M."/>
            <person name="Maciel T.E."/>
            <person name="de Oliveira Mendes T.A."/>
            <person name="Urmenyi T.P."/>
            <person name="de Souza W."/>
            <person name="Schenkman S."/>
            <person name="de Vasconcelos A.T."/>
        </authorList>
    </citation>
    <scope>NUCLEOTIDE SEQUENCE [LARGE SCALE GENOMIC DNA]</scope>
</reference>
<dbReference type="InterPro" id="IPR011417">
    <property type="entry name" value="ANTH_dom"/>
</dbReference>
<comment type="caution">
    <text evidence="8">The sequence shown here is derived from an EMBL/GenBank/DDBJ whole genome shotgun (WGS) entry which is preliminary data.</text>
</comment>
<dbReference type="GO" id="GO:0005905">
    <property type="term" value="C:clathrin-coated pit"/>
    <property type="evidence" value="ECO:0007669"/>
    <property type="project" value="UniProtKB-SubCell"/>
</dbReference>
<dbReference type="SUPFAM" id="SSF89009">
    <property type="entry name" value="GAT-like domain"/>
    <property type="match status" value="1"/>
</dbReference>
<dbReference type="GO" id="GO:0072583">
    <property type="term" value="P:clathrin-dependent endocytosis"/>
    <property type="evidence" value="ECO:0007669"/>
    <property type="project" value="InterPro"/>
</dbReference>
<gene>
    <name evidence="8" type="ORF">STCU_04913</name>
    <name evidence="7" type="ORF">STCU_08200</name>
</gene>
<dbReference type="GO" id="GO:0006900">
    <property type="term" value="P:vesicle budding from membrane"/>
    <property type="evidence" value="ECO:0007669"/>
    <property type="project" value="TreeGrafter"/>
</dbReference>
<evidence type="ECO:0000256" key="3">
    <source>
        <dbReference type="ARBA" id="ARBA00023136"/>
    </source>
</evidence>
<feature type="compositionally biased region" description="Polar residues" evidence="5">
    <location>
        <begin position="402"/>
        <end position="425"/>
    </location>
</feature>
<feature type="domain" description="ENTH" evidence="6">
    <location>
        <begin position="20"/>
        <end position="160"/>
    </location>
</feature>
<evidence type="ECO:0000313" key="9">
    <source>
        <dbReference type="Proteomes" id="UP000015354"/>
    </source>
</evidence>
<evidence type="ECO:0000256" key="1">
    <source>
        <dbReference type="ARBA" id="ARBA00004600"/>
    </source>
</evidence>
<keyword evidence="2" id="KW-0254">Endocytosis</keyword>
<feature type="compositionally biased region" description="Basic and acidic residues" evidence="5">
    <location>
        <begin position="549"/>
        <end position="559"/>
    </location>
</feature>
<dbReference type="InterPro" id="IPR013809">
    <property type="entry name" value="ENTH"/>
</dbReference>
<dbReference type="Proteomes" id="UP000015354">
    <property type="component" value="Unassembled WGS sequence"/>
</dbReference>
<dbReference type="SMART" id="SM00273">
    <property type="entry name" value="ENTH"/>
    <property type="match status" value="1"/>
</dbReference>
<organism evidence="8 9">
    <name type="scientific">Strigomonas culicis</name>
    <dbReference type="NCBI Taxonomy" id="28005"/>
    <lineage>
        <taxon>Eukaryota</taxon>
        <taxon>Discoba</taxon>
        <taxon>Euglenozoa</taxon>
        <taxon>Kinetoplastea</taxon>
        <taxon>Metakinetoplastina</taxon>
        <taxon>Trypanosomatida</taxon>
        <taxon>Trypanosomatidae</taxon>
        <taxon>Strigomonadinae</taxon>
        <taxon>Strigomonas</taxon>
    </lineage>
</organism>
<evidence type="ECO:0000256" key="2">
    <source>
        <dbReference type="ARBA" id="ARBA00022583"/>
    </source>
</evidence>
<reference evidence="8" key="2">
    <citation type="submission" date="2013-03" db="EMBL/GenBank/DDBJ databases">
        <authorList>
            <person name="Motta M.C.M."/>
            <person name="Martins A.C.A."/>
            <person name="Preta C.M.C.C."/>
            <person name="Silva R."/>
            <person name="de Souza S.S."/>
            <person name="Klein C.C."/>
            <person name="de Almeida L.G.P."/>
            <person name="Cunha O.L."/>
            <person name="Colabardini A.C."/>
            <person name="Lima B.A."/>
            <person name="Machado C.R."/>
            <person name="Soares C.M.A."/>
            <person name="de Menezes C.B.A."/>
            <person name="Bartolomeu D.C."/>
            <person name="Grisard E.C."/>
            <person name="Fantinatti-Garboggini F."/>
            <person name="Rodrigues-Luiz G.F."/>
            <person name="Wagner G."/>
            <person name="Goldman G.H."/>
            <person name="Fietto J.L.R."/>
            <person name="Ciapina L.P."/>
            <person name="Brocchi M."/>
            <person name="Elias M.C."/>
            <person name="Goldman M.H.S."/>
            <person name="Sagot M.-F."/>
            <person name="Pereira M."/>
            <person name="Stoco P.H."/>
            <person name="Teixeira S.M.R."/>
            <person name="de Mendonca-Neto R.P."/>
            <person name="Maciel T.E.F."/>
            <person name="Mendes T.A.O."/>
            <person name="Urmenyi T.P."/>
            <person name="Teixeira M.M.G."/>
            <person name="de Camargo E.F.P."/>
            <person name="de Sousa W."/>
            <person name="Schenkman S."/>
            <person name="de Vasconcelos A.T.R."/>
        </authorList>
    </citation>
    <scope>NUCLEOTIDE SEQUENCE</scope>
</reference>
<evidence type="ECO:0000313" key="8">
    <source>
        <dbReference type="EMBL" id="EPY28723.1"/>
    </source>
</evidence>
<dbReference type="SUPFAM" id="SSF48464">
    <property type="entry name" value="ENTH/VHS domain"/>
    <property type="match status" value="1"/>
</dbReference>
<feature type="region of interest" description="Disordered" evidence="5">
    <location>
        <begin position="400"/>
        <end position="568"/>
    </location>
</feature>
<dbReference type="GO" id="GO:0005546">
    <property type="term" value="F:phosphatidylinositol-4,5-bisphosphate binding"/>
    <property type="evidence" value="ECO:0007669"/>
    <property type="project" value="TreeGrafter"/>
</dbReference>
<feature type="compositionally biased region" description="Low complexity" evidence="5">
    <location>
        <begin position="470"/>
        <end position="502"/>
    </location>
</feature>
<comment type="subcellular location">
    <subcellularLocation>
        <location evidence="1">Membrane</location>
        <location evidence="1">Clathrin-coated pit</location>
    </subcellularLocation>
</comment>
<dbReference type="InterPro" id="IPR045192">
    <property type="entry name" value="AP180-like"/>
</dbReference>
<dbReference type="OrthoDB" id="44015at2759"/>
<evidence type="ECO:0000256" key="5">
    <source>
        <dbReference type="SAM" id="MobiDB-lite"/>
    </source>
</evidence>
<evidence type="ECO:0000256" key="4">
    <source>
        <dbReference type="ARBA" id="ARBA00023176"/>
    </source>
</evidence>
<feature type="compositionally biased region" description="Basic and acidic residues" evidence="5">
    <location>
        <begin position="341"/>
        <end position="357"/>
    </location>
</feature>
<dbReference type="PROSITE" id="PS50942">
    <property type="entry name" value="ENTH"/>
    <property type="match status" value="1"/>
</dbReference>
<dbReference type="Gene3D" id="1.25.40.90">
    <property type="match status" value="1"/>
</dbReference>
<evidence type="ECO:0000259" key="6">
    <source>
        <dbReference type="PROSITE" id="PS50942"/>
    </source>
</evidence>
<dbReference type="EMBL" id="ATMH01004913">
    <property type="protein sequence ID" value="EPY28723.1"/>
    <property type="molecule type" value="Genomic_DNA"/>
</dbReference>
<dbReference type="CDD" id="cd03564">
    <property type="entry name" value="ANTH_N"/>
    <property type="match status" value="1"/>
</dbReference>
<dbReference type="GO" id="GO:0000149">
    <property type="term" value="F:SNARE binding"/>
    <property type="evidence" value="ECO:0007669"/>
    <property type="project" value="TreeGrafter"/>
</dbReference>
<sequence>MFSSTFQSAGYFREKAIIGVGRLSGDSLSTAIVKTTSHKLKAPKEKYMQYLLAASYGHCKKLEKNGRPICEYIVRELEKRSHSYNWIIVLKTMVVLHRLLSDASDEMVRTICIYRNVFRFNNIKELRTSTEGARQSAFIAQYMTYLNDRCSMQMLLTECRRIETAEFVDYLASFNVNTLHPIFTTLLDGLRSVGRIRYGDIVVTNFCTYEAYQRIVHDGKTLFQLLSNRVVFVLNGFESLSLPQKKMWLQQIVLYDTASRELKTLFDAMLNSSHVFTESVPHLKPLPADLLSHLKDNVELNDVQAETCTLASLGIKSEDPRKNTAESLPVDNSVMKSTTAKRADVVAKRQTQEEKPQPKPTFTMEDLFDATPANEAPQQALLDQQAVAFAQFHDAFNEDDSNATANMWGVSSPNTWQSGSPAWPNSTPPNQPGGAALDWGTGIPTQWDQDTNQQWSAGAPQEAQHDPLWSQTPAQPKQSSQSQAQNQQQQQQEWGATGATQQWNAGTLPSNGTGQGYPNQNGPNGNQQSQAQNGQPPVNSYPPTQSTRSNKDPFKDLFSDSKQQYGTK</sequence>
<feature type="compositionally biased region" description="Polar residues" evidence="5">
    <location>
        <begin position="443"/>
        <end position="456"/>
    </location>
</feature>
<accession>S9UIF0</accession>
<keyword evidence="3" id="KW-0472">Membrane</keyword>